<evidence type="ECO:0000313" key="2">
    <source>
        <dbReference type="Proteomes" id="UP000319375"/>
    </source>
</evidence>
<dbReference type="Proteomes" id="UP000319375">
    <property type="component" value="Unassembled WGS sequence"/>
</dbReference>
<reference evidence="1 2" key="1">
    <citation type="submission" date="2019-06" db="EMBL/GenBank/DDBJ databases">
        <title>Tsukamurella conjunctivitidis sp. nov., Tsukamurella assacharolytica sp. nov. and Tsukamurella sputae sp. nov. isolated from patients with conjunctivitis, bacteraemia (lymphoma) and respiratory infection (sputum) in Hong Kong.</title>
        <authorList>
            <person name="Teng J.L.L."/>
            <person name="Lee H.H."/>
            <person name="Fong J.Y.H."/>
            <person name="Fok K.M.N."/>
            <person name="Lau S.K.P."/>
            <person name="Woo P.C.Y."/>
        </authorList>
    </citation>
    <scope>NUCLEOTIDE SEQUENCE [LARGE SCALE GENOMIC DNA]</scope>
    <source>
        <strain evidence="1 2">HKU72</strain>
    </source>
</reference>
<name>A0A5C5RZU7_9ACTN</name>
<dbReference type="RefSeq" id="WP_146488464.1">
    <property type="nucleotide sequence ID" value="NZ_VIGX01000013.1"/>
</dbReference>
<protein>
    <submittedName>
        <fullName evidence="1">Uncharacterized protein</fullName>
    </submittedName>
</protein>
<dbReference type="EMBL" id="VIGX01000013">
    <property type="protein sequence ID" value="TWS27521.1"/>
    <property type="molecule type" value="Genomic_DNA"/>
</dbReference>
<sequence>MADDRERVPSLLQFVTADLDTALEHVLAAGFSARTWPREGQAEDIVIEIGELTVCVARRGSS</sequence>
<evidence type="ECO:0000313" key="1">
    <source>
        <dbReference type="EMBL" id="TWS27521.1"/>
    </source>
</evidence>
<organism evidence="1 2">
    <name type="scientific">Tsukamurella conjunctivitidis</name>
    <dbReference type="NCBI Taxonomy" id="2592068"/>
    <lineage>
        <taxon>Bacteria</taxon>
        <taxon>Bacillati</taxon>
        <taxon>Actinomycetota</taxon>
        <taxon>Actinomycetes</taxon>
        <taxon>Mycobacteriales</taxon>
        <taxon>Tsukamurellaceae</taxon>
        <taxon>Tsukamurella</taxon>
    </lineage>
</organism>
<accession>A0A5C5RZU7</accession>
<keyword evidence="2" id="KW-1185">Reference proteome</keyword>
<dbReference type="AlphaFoldDB" id="A0A5C5RZU7"/>
<gene>
    <name evidence="1" type="ORF">FK530_18565</name>
</gene>
<dbReference type="OrthoDB" id="3450861at2"/>
<comment type="caution">
    <text evidence="1">The sequence shown here is derived from an EMBL/GenBank/DDBJ whole genome shotgun (WGS) entry which is preliminary data.</text>
</comment>
<proteinExistence type="predicted"/>